<dbReference type="OrthoDB" id="9803968at2"/>
<dbReference type="PANTHER" id="PTHR43767:SF1">
    <property type="entry name" value="NONRIBOSOMAL PEPTIDE SYNTHASE PES1 (EUROFUNG)-RELATED"/>
    <property type="match status" value="1"/>
</dbReference>
<dbReference type="FunFam" id="2.30.38.10:FF:000003">
    <property type="entry name" value="Vibriobactin-specific 2,3-dihydroxybenzoate-AMP ligase"/>
    <property type="match status" value="1"/>
</dbReference>
<evidence type="ECO:0000313" key="5">
    <source>
        <dbReference type="Proteomes" id="UP000184612"/>
    </source>
</evidence>
<gene>
    <name evidence="4" type="ORF">SAMN02745217_03576</name>
</gene>
<protein>
    <submittedName>
        <fullName evidence="4">Yersiniabactin salicyl-AMP ligase</fullName>
    </submittedName>
</protein>
<dbReference type="InterPro" id="IPR020845">
    <property type="entry name" value="AMP-binding_CS"/>
</dbReference>
<name>A0A1M7YI58_9FIRM</name>
<proteinExistence type="predicted"/>
<dbReference type="Pfam" id="PF13193">
    <property type="entry name" value="AMP-binding_C"/>
    <property type="match status" value="1"/>
</dbReference>
<dbReference type="Proteomes" id="UP000184612">
    <property type="component" value="Unassembled WGS sequence"/>
</dbReference>
<organism evidence="4 5">
    <name type="scientific">Anaerocolumna xylanovorans DSM 12503</name>
    <dbReference type="NCBI Taxonomy" id="1121345"/>
    <lineage>
        <taxon>Bacteria</taxon>
        <taxon>Bacillati</taxon>
        <taxon>Bacillota</taxon>
        <taxon>Clostridia</taxon>
        <taxon>Lachnospirales</taxon>
        <taxon>Lachnospiraceae</taxon>
        <taxon>Anaerocolumna</taxon>
    </lineage>
</organism>
<dbReference type="GO" id="GO:0016878">
    <property type="term" value="F:acid-thiol ligase activity"/>
    <property type="evidence" value="ECO:0007669"/>
    <property type="project" value="UniProtKB-ARBA"/>
</dbReference>
<sequence>MAGKVYGIDYNLIMDWQFKTYGDKLREWSELYPKKVAIIDENEELTYYQLKERVFSTAIHLLKLGICKGDRIILQLPNCNEFVVAAFALFEIGAIPIMLLPAHREHEIGKIIELAQPVAYITYNNFLSFNYGDMARKLQQGTEIKFIIDNIDSVSKRYSHEELSKFLYEKPVFSDTAMLLLSGGTTGIPKLIPRTHGDYIYTNYKLAKRCQLSEDSVYLAVLPAPHNFPWGNPGILGTLSVGGTVIMSQYASPDIAFLLIEKYSVTFTSLVPALLSMYLEVIEWDDTYDISSLQFVMVGGSFLEKGIAGKVYSLLGCKLVNIYGLAEGLNTCTSLTDTKEVVISTQGKPISEFDEIRIIDEEGNEVPNGEYGELITRGPYTLQGYYKLPEINKERFTEEGFFCTGDKARISKDGNIQVIGRVREQINRAGEKIIPSEIEEYICEHQDIRECVVVGLPDNILGTRTCACVITDNNDLTHDEIRGFLESKGVTKYKIPDQLEIMDFWPLTAVNKIDKDQIVKDLMKRV</sequence>
<dbReference type="PROSITE" id="PS00455">
    <property type="entry name" value="AMP_BINDING"/>
    <property type="match status" value="1"/>
</dbReference>
<dbReference type="STRING" id="1121345.SAMN02745217_03576"/>
<dbReference type="InterPro" id="IPR025110">
    <property type="entry name" value="AMP-bd_C"/>
</dbReference>
<reference evidence="4 5" key="1">
    <citation type="submission" date="2016-12" db="EMBL/GenBank/DDBJ databases">
        <authorList>
            <person name="Song W.-J."/>
            <person name="Kurnit D.M."/>
        </authorList>
    </citation>
    <scope>NUCLEOTIDE SEQUENCE [LARGE SCALE GENOMIC DNA]</scope>
    <source>
        <strain evidence="4 5">DSM 12503</strain>
    </source>
</reference>
<dbReference type="AlphaFoldDB" id="A0A1M7YI58"/>
<feature type="domain" description="AMP-binding enzyme C-terminal" evidence="3">
    <location>
        <begin position="437"/>
        <end position="512"/>
    </location>
</feature>
<dbReference type="RefSeq" id="WP_073590231.1">
    <property type="nucleotide sequence ID" value="NZ_FRFD01000011.1"/>
</dbReference>
<keyword evidence="1 4" id="KW-0436">Ligase</keyword>
<dbReference type="Gene3D" id="3.30.300.30">
    <property type="match status" value="1"/>
</dbReference>
<evidence type="ECO:0000259" key="2">
    <source>
        <dbReference type="Pfam" id="PF00501"/>
    </source>
</evidence>
<evidence type="ECO:0000256" key="1">
    <source>
        <dbReference type="ARBA" id="ARBA00022598"/>
    </source>
</evidence>
<dbReference type="Pfam" id="PF00501">
    <property type="entry name" value="AMP-binding"/>
    <property type="match status" value="1"/>
</dbReference>
<dbReference type="EMBL" id="FRFD01000011">
    <property type="protein sequence ID" value="SHO52307.1"/>
    <property type="molecule type" value="Genomic_DNA"/>
</dbReference>
<dbReference type="InterPro" id="IPR000873">
    <property type="entry name" value="AMP-dep_synth/lig_dom"/>
</dbReference>
<dbReference type="Gene3D" id="2.30.38.10">
    <property type="entry name" value="Luciferase, Domain 3"/>
    <property type="match status" value="1"/>
</dbReference>
<evidence type="ECO:0000313" key="4">
    <source>
        <dbReference type="EMBL" id="SHO52307.1"/>
    </source>
</evidence>
<dbReference type="Gene3D" id="3.40.50.980">
    <property type="match status" value="2"/>
</dbReference>
<dbReference type="InterPro" id="IPR050237">
    <property type="entry name" value="ATP-dep_AMP-bd_enzyme"/>
</dbReference>
<keyword evidence="5" id="KW-1185">Reference proteome</keyword>
<evidence type="ECO:0000259" key="3">
    <source>
        <dbReference type="Pfam" id="PF13193"/>
    </source>
</evidence>
<dbReference type="SUPFAM" id="SSF56801">
    <property type="entry name" value="Acetyl-CoA synthetase-like"/>
    <property type="match status" value="1"/>
</dbReference>
<feature type="domain" description="AMP-dependent synthetase/ligase" evidence="2">
    <location>
        <begin position="26"/>
        <end position="386"/>
    </location>
</feature>
<dbReference type="InterPro" id="IPR045851">
    <property type="entry name" value="AMP-bd_C_sf"/>
</dbReference>
<dbReference type="PANTHER" id="PTHR43767">
    <property type="entry name" value="LONG-CHAIN-FATTY-ACID--COA LIGASE"/>
    <property type="match status" value="1"/>
</dbReference>
<accession>A0A1M7YI58</accession>